<accession>A0ABT3Y894</accession>
<comment type="caution">
    <text evidence="2">The sequence shown here is derived from an EMBL/GenBank/DDBJ whole genome shotgun (WGS) entry which is preliminary data.</text>
</comment>
<evidence type="ECO:0000313" key="2">
    <source>
        <dbReference type="EMBL" id="MCX8534332.1"/>
    </source>
</evidence>
<evidence type="ECO:0000259" key="1">
    <source>
        <dbReference type="Pfam" id="PF12728"/>
    </source>
</evidence>
<dbReference type="Proteomes" id="UP001070176">
    <property type="component" value="Unassembled WGS sequence"/>
</dbReference>
<sequence length="120" mass="13705">MSKAITFEQLPAAVLDLKNQISELKELIISQSEDKSNNKDDDDVLLNVEQAAKLLHLAVPTIYSKVSRGELPYMKNGKMIYFFKTELLENLRQNKVRSSLEIANAADAYFINKTRTRTKK</sequence>
<dbReference type="Pfam" id="PF12728">
    <property type="entry name" value="HTH_17"/>
    <property type="match status" value="1"/>
</dbReference>
<organism evidence="2 3">
    <name type="scientific">Chryseobacterium luquanense</name>
    <dbReference type="NCBI Taxonomy" id="2983766"/>
    <lineage>
        <taxon>Bacteria</taxon>
        <taxon>Pseudomonadati</taxon>
        <taxon>Bacteroidota</taxon>
        <taxon>Flavobacteriia</taxon>
        <taxon>Flavobacteriales</taxon>
        <taxon>Weeksellaceae</taxon>
        <taxon>Chryseobacterium group</taxon>
        <taxon>Chryseobacterium</taxon>
    </lineage>
</organism>
<name>A0ABT3Y894_9FLAO</name>
<dbReference type="EMBL" id="JAOVZV010000022">
    <property type="protein sequence ID" value="MCX8534332.1"/>
    <property type="molecule type" value="Genomic_DNA"/>
</dbReference>
<evidence type="ECO:0000313" key="3">
    <source>
        <dbReference type="Proteomes" id="UP001070176"/>
    </source>
</evidence>
<keyword evidence="3" id="KW-1185">Reference proteome</keyword>
<gene>
    <name evidence="2" type="ORF">OEA66_18455</name>
</gene>
<dbReference type="InterPro" id="IPR041657">
    <property type="entry name" value="HTH_17"/>
</dbReference>
<reference evidence="2" key="1">
    <citation type="submission" date="2022-10" db="EMBL/GenBank/DDBJ databases">
        <title>Chryseobacterium sp. nov., a novel bacterial species.</title>
        <authorList>
            <person name="Cao Y."/>
        </authorList>
    </citation>
    <scope>NUCLEOTIDE SEQUENCE</scope>
    <source>
        <strain evidence="2">KC 927</strain>
    </source>
</reference>
<protein>
    <submittedName>
        <fullName evidence="2">Helix-turn-helix domain-containing protein</fullName>
    </submittedName>
</protein>
<feature type="domain" description="Helix-turn-helix" evidence="1">
    <location>
        <begin position="45"/>
        <end position="94"/>
    </location>
</feature>
<proteinExistence type="predicted"/>
<dbReference type="RefSeq" id="WP_267282780.1">
    <property type="nucleotide sequence ID" value="NZ_JAOVZV010000022.1"/>
</dbReference>